<dbReference type="Pfam" id="PF12068">
    <property type="entry name" value="PH_RBD"/>
    <property type="match status" value="1"/>
</dbReference>
<evidence type="ECO:0000313" key="4">
    <source>
        <dbReference type="EMBL" id="OJA14871.1"/>
    </source>
</evidence>
<feature type="compositionally biased region" description="Polar residues" evidence="2">
    <location>
        <begin position="284"/>
        <end position="300"/>
    </location>
</feature>
<feature type="region of interest" description="Disordered" evidence="2">
    <location>
        <begin position="269"/>
        <end position="300"/>
    </location>
</feature>
<dbReference type="Proteomes" id="UP000183567">
    <property type="component" value="Unassembled WGS sequence"/>
</dbReference>
<dbReference type="EMBL" id="LVVM01003459">
    <property type="protein sequence ID" value="OJA14871.1"/>
    <property type="molecule type" value="Genomic_DNA"/>
</dbReference>
<dbReference type="SMART" id="SM00164">
    <property type="entry name" value="TBC"/>
    <property type="match status" value="1"/>
</dbReference>
<feature type="region of interest" description="Disordered" evidence="2">
    <location>
        <begin position="576"/>
        <end position="597"/>
    </location>
</feature>
<dbReference type="SUPFAM" id="SSF47923">
    <property type="entry name" value="Ypt/Rab-GAP domain of gyp1p"/>
    <property type="match status" value="2"/>
</dbReference>
<comment type="caution">
    <text evidence="4">The sequence shown here is derived from an EMBL/GenBank/DDBJ whole genome shotgun (WGS) entry which is preliminary data.</text>
</comment>
<accession>A0A1J8Q2H5</accession>
<reference evidence="4 5" key="1">
    <citation type="submission" date="2016-03" db="EMBL/GenBank/DDBJ databases">
        <title>Comparative genomics of the ectomycorrhizal sister species Rhizopogon vinicolor and Rhizopogon vesiculosus (Basidiomycota: Boletales) reveals a divergence of the mating type B locus.</title>
        <authorList>
            <person name="Mujic A.B."/>
            <person name="Kuo A."/>
            <person name="Tritt A."/>
            <person name="Lipzen A."/>
            <person name="Chen C."/>
            <person name="Johnson J."/>
            <person name="Sharma A."/>
            <person name="Barry K."/>
            <person name="Grigoriev I.V."/>
            <person name="Spatafora J.W."/>
        </authorList>
    </citation>
    <scope>NUCLEOTIDE SEQUENCE [LARGE SCALE GENOMIC DNA]</scope>
    <source>
        <strain evidence="4 5">AM-OR11-056</strain>
    </source>
</reference>
<gene>
    <name evidence="4" type="ORF">AZE42_00773</name>
</gene>
<dbReference type="PANTHER" id="PTHR22957">
    <property type="entry name" value="TBC1 DOMAIN FAMILY MEMBER GTPASE-ACTIVATING PROTEIN"/>
    <property type="match status" value="1"/>
</dbReference>
<proteinExistence type="predicted"/>
<dbReference type="Gene3D" id="1.10.472.80">
    <property type="entry name" value="Ypt/Rab-GAP domain of gyp1p, domain 3"/>
    <property type="match status" value="1"/>
</dbReference>
<organism evidence="4 5">
    <name type="scientific">Rhizopogon vesiculosus</name>
    <dbReference type="NCBI Taxonomy" id="180088"/>
    <lineage>
        <taxon>Eukaryota</taxon>
        <taxon>Fungi</taxon>
        <taxon>Dikarya</taxon>
        <taxon>Basidiomycota</taxon>
        <taxon>Agaricomycotina</taxon>
        <taxon>Agaricomycetes</taxon>
        <taxon>Agaricomycetidae</taxon>
        <taxon>Boletales</taxon>
        <taxon>Suillineae</taxon>
        <taxon>Rhizopogonaceae</taxon>
        <taxon>Rhizopogon</taxon>
    </lineage>
</organism>
<evidence type="ECO:0000256" key="1">
    <source>
        <dbReference type="ARBA" id="ARBA00022468"/>
    </source>
</evidence>
<feature type="compositionally biased region" description="Polar residues" evidence="2">
    <location>
        <begin position="582"/>
        <end position="597"/>
    </location>
</feature>
<dbReference type="STRING" id="180088.A0A1J8Q2H5"/>
<dbReference type="Pfam" id="PF00566">
    <property type="entry name" value="RabGAP-TBC"/>
    <property type="match status" value="1"/>
</dbReference>
<protein>
    <recommendedName>
        <fullName evidence="3">Rab-GAP TBC domain-containing protein</fullName>
    </recommendedName>
</protein>
<dbReference type="PANTHER" id="PTHR22957:SF502">
    <property type="entry name" value="SMALL G PROTEIN SIGNALING MODULATOR 2-RELATED"/>
    <property type="match status" value="1"/>
</dbReference>
<dbReference type="PROSITE" id="PS50086">
    <property type="entry name" value="TBC_RABGAP"/>
    <property type="match status" value="1"/>
</dbReference>
<keyword evidence="1" id="KW-0343">GTPase activation</keyword>
<dbReference type="InterPro" id="IPR021935">
    <property type="entry name" value="SGSM1/2_RBD"/>
</dbReference>
<dbReference type="Gene3D" id="2.30.29.230">
    <property type="match status" value="1"/>
</dbReference>
<feature type="domain" description="Rab-GAP TBC" evidence="3">
    <location>
        <begin position="484"/>
        <end position="742"/>
    </location>
</feature>
<dbReference type="OrthoDB" id="10264062at2759"/>
<dbReference type="AlphaFoldDB" id="A0A1J8Q2H5"/>
<dbReference type="FunFam" id="1.10.472.80:FF:000077">
    <property type="entry name" value="TBC1 domain family member"/>
    <property type="match status" value="1"/>
</dbReference>
<name>A0A1J8Q2H5_9AGAM</name>
<dbReference type="InterPro" id="IPR035969">
    <property type="entry name" value="Rab-GAP_TBC_sf"/>
</dbReference>
<sequence length="857" mass="97358">MYPEKSHRPCSSDGSLSLSIISSDSMVEIQRTQSEDRSTSVEEEKYRLLYSKSKVYVNPTAYARDNIPGFVALVKREAVNPTYLLAWIPESLLSEKGSGEWDKFVKIEEKAILDEEDEDAVLIDLPTQRPESYAFSVPLTSIYSLQVHPPTLSSWYGSIGINLISGSTLPTLHFHDDESISMTLPSRYARHNSANAYPPSTSSSSRPPTSWGGEDLLSRLRPYAHLLRSTLQPSLFIVDPSKADIDAHTTQIFDDDAVDDILAQSSYASSHSPVPAHLRPRPLSSPNAPTDTAPSPYSNRSSILHRALYPPSISTTQSNSQARMALLQSFSNITRATRYAAQNILSHPLAKPIVPHLPDPVRSLVNVHGDLEWGSWVEKGGVGEFESARVYLARWARIVAEEGDRARKREAQAVPSSSDLVEEISPLGVFELLHSTINLPSPSASRDPEHPVDEELWAKWFAEDGRPKVSIEEMKGQVFRRGITPRGTLRKKMWPFILGVHEWDVTSNERDKRWEEKRNRYHHIKDEWWGVPEVFDRSDILEERHRIDVDCRRTDRTQPLFSTAYEDATVDGKTGKNDRRFTTISPQTSDIGSQSPSNEHIDRLAGILLTYNFYDKELGESISSPLIYGIQREKPGYVQGMSDLCAPLYVVMSSDEELTFWCFVEVMKRMNQNFLRDQSGMKKQLMTLQELISVMDPDLYRHLEKTDGLNLFFCFRWVLIAFKREFPFDDVLRLWEVLWTDYYSNDFVLFVALAVLESHRDMILRYLVEFDEILKYCNELSMTIELDSTLAQAEVLFLSFAQLVADIERRRAEETSNSTNGVLRRRGTSTSGVKASLSKVAMPTLSDNLRDLLKAGR</sequence>
<dbReference type="GO" id="GO:0005737">
    <property type="term" value="C:cytoplasm"/>
    <property type="evidence" value="ECO:0007669"/>
    <property type="project" value="UniProtKB-ARBA"/>
</dbReference>
<dbReference type="InterPro" id="IPR000195">
    <property type="entry name" value="Rab-GAP-TBC_dom"/>
</dbReference>
<feature type="region of interest" description="Disordered" evidence="2">
    <location>
        <begin position="191"/>
        <end position="210"/>
    </location>
</feature>
<evidence type="ECO:0000259" key="3">
    <source>
        <dbReference type="PROSITE" id="PS50086"/>
    </source>
</evidence>
<dbReference type="GO" id="GO:0005096">
    <property type="term" value="F:GTPase activator activity"/>
    <property type="evidence" value="ECO:0007669"/>
    <property type="project" value="UniProtKB-KW"/>
</dbReference>
<keyword evidence="5" id="KW-1185">Reference proteome</keyword>
<dbReference type="Gene3D" id="1.10.8.270">
    <property type="entry name" value="putative rabgap domain of human tbc1 domain family member 14 like domains"/>
    <property type="match status" value="1"/>
</dbReference>
<evidence type="ECO:0000313" key="5">
    <source>
        <dbReference type="Proteomes" id="UP000183567"/>
    </source>
</evidence>
<feature type="compositionally biased region" description="Low complexity" evidence="2">
    <location>
        <begin position="198"/>
        <end position="210"/>
    </location>
</feature>
<evidence type="ECO:0000256" key="2">
    <source>
        <dbReference type="SAM" id="MobiDB-lite"/>
    </source>
</evidence>